<evidence type="ECO:0000256" key="25">
    <source>
        <dbReference type="PIRSR" id="PIRSR000149-4"/>
    </source>
</evidence>
<evidence type="ECO:0000256" key="27">
    <source>
        <dbReference type="SAM" id="MobiDB-lite"/>
    </source>
</evidence>
<comment type="similarity">
    <text evidence="5 26">Belongs to the glyceraldehyde-3-phosphate dehydrogenase family.</text>
</comment>
<evidence type="ECO:0000256" key="16">
    <source>
        <dbReference type="ARBA" id="ARBA00023212"/>
    </source>
</evidence>
<feature type="binding site" evidence="23">
    <location>
        <begin position="196"/>
        <end position="198"/>
    </location>
    <ligand>
        <name>D-glyceraldehyde 3-phosphate</name>
        <dbReference type="ChEBI" id="CHEBI:59776"/>
    </ligand>
</feature>
<feature type="binding site" evidence="23">
    <location>
        <position position="227"/>
    </location>
    <ligand>
        <name>D-glyceraldehyde 3-phosphate</name>
        <dbReference type="ChEBI" id="CHEBI:59776"/>
    </ligand>
</feature>
<dbReference type="CDD" id="cd05214">
    <property type="entry name" value="GAPDH_I_N"/>
    <property type="match status" value="1"/>
</dbReference>
<feature type="signal peptide" evidence="28">
    <location>
        <begin position="1"/>
        <end position="21"/>
    </location>
</feature>
<name>A0A811ZGU8_NYCPR</name>
<dbReference type="InterPro" id="IPR036291">
    <property type="entry name" value="NAD(P)-bd_dom_sf"/>
</dbReference>
<dbReference type="EC" id="1.2.1.12" evidence="6"/>
<proteinExistence type="inferred from homology"/>
<keyword evidence="11" id="KW-0702">S-nitrosylation</keyword>
<keyword evidence="24" id="KW-0547">Nucleotide-binding</keyword>
<dbReference type="Gene3D" id="3.40.50.720">
    <property type="entry name" value="NAD(P)-binding Rossmann-like Domain"/>
    <property type="match status" value="2"/>
</dbReference>
<keyword evidence="10" id="KW-0053">Apoptosis</keyword>
<dbReference type="SUPFAM" id="SSF55347">
    <property type="entry name" value="Glyceraldehyde-3-phosphate dehydrogenase-like, C-terminal domain"/>
    <property type="match status" value="1"/>
</dbReference>
<evidence type="ECO:0000256" key="11">
    <source>
        <dbReference type="ARBA" id="ARBA00022799"/>
    </source>
</evidence>
<evidence type="ECO:0000256" key="6">
    <source>
        <dbReference type="ARBA" id="ARBA00013119"/>
    </source>
</evidence>
<dbReference type="SMART" id="SM00846">
    <property type="entry name" value="Gp_dh_N"/>
    <property type="match status" value="1"/>
</dbReference>
<dbReference type="GO" id="GO:0005634">
    <property type="term" value="C:nucleus"/>
    <property type="evidence" value="ECO:0007669"/>
    <property type="project" value="UniProtKB-SubCell"/>
</dbReference>
<dbReference type="FunFam" id="3.40.50.720:FF:000319">
    <property type="entry name" value="Glyceraldehyde-3-phosphate dehydrogenase"/>
    <property type="match status" value="1"/>
</dbReference>
<dbReference type="PROSITE" id="PS00071">
    <property type="entry name" value="GAPDH"/>
    <property type="match status" value="1"/>
</dbReference>
<dbReference type="Pfam" id="PF02800">
    <property type="entry name" value="Gp_dh_C"/>
    <property type="match status" value="1"/>
</dbReference>
<sequence>MSKRYLHPMFIAPLFTIATLWKQPKCPWMDKDMEKQAPCRKPNVGLDPETPGSRPEPKADTQPPSHLCVPVGVNGFGCIGCLVTRAAFNSGKVDIVTINDPFIDLNYMVYMFQYDSTHCKFHGTVKAENRKLGDAGAEYVVESTGVFNTMEKAGAHLKGGTKRVIISAPSADAPMFVMGVNHEKYDNSLKIVSNASCTTNCLAPLAKVIHDHFGIVEGLMTTIHAFTATQKTMDSPSGKLWRDGRGAAQNIIPASTGAAKAVGKVIPELNGKLTGMAFRVPTPNVSVVDLTCRLEKAAKYDDIKKAVKQGSEGPLKGILGYTEDQVVSCDFNSDTHSFTFDAGAGIALNDHFVMLISWYDNEFGYSNRVVDLMVHMASKE</sequence>
<dbReference type="InterPro" id="IPR020828">
    <property type="entry name" value="GlycerAld_3-P_DH_NAD(P)-bd"/>
</dbReference>
<feature type="chain" id="PRO_5032419564" description="Glyceraldehyde-3-phosphate dehydrogenase" evidence="28">
    <location>
        <begin position="22"/>
        <end position="380"/>
    </location>
</feature>
<dbReference type="PANTHER" id="PTHR10836">
    <property type="entry name" value="GLYCERALDEHYDE 3-PHOSPHATE DEHYDROGENASE"/>
    <property type="match status" value="1"/>
</dbReference>
<evidence type="ECO:0000256" key="14">
    <source>
        <dbReference type="ARBA" id="ARBA00023027"/>
    </source>
</evidence>
<evidence type="ECO:0000256" key="15">
    <source>
        <dbReference type="ARBA" id="ARBA00023152"/>
    </source>
</evidence>
<feature type="active site" description="Nucleophile" evidence="22">
    <location>
        <position position="197"/>
    </location>
</feature>
<evidence type="ECO:0000256" key="5">
    <source>
        <dbReference type="ARBA" id="ARBA00007406"/>
    </source>
</evidence>
<dbReference type="GO" id="GO:0004365">
    <property type="term" value="F:glyceraldehyde-3-phosphate dehydrogenase (NAD+) (phosphorylating) activity"/>
    <property type="evidence" value="ECO:0007669"/>
    <property type="project" value="UniProtKB-EC"/>
</dbReference>
<feature type="binding site" evidence="23">
    <location>
        <begin position="256"/>
        <end position="257"/>
    </location>
    <ligand>
        <name>D-glyceraldehyde 3-phosphate</name>
        <dbReference type="ChEBI" id="CHEBI:59776"/>
    </ligand>
</feature>
<evidence type="ECO:0000256" key="19">
    <source>
        <dbReference type="ARBA" id="ARBA00046997"/>
    </source>
</evidence>
<dbReference type="SUPFAM" id="SSF51735">
    <property type="entry name" value="NAD(P)-binding Rossmann-fold domains"/>
    <property type="match status" value="1"/>
</dbReference>
<comment type="pathway">
    <text evidence="4">Carbohydrate degradation; glycolysis; pyruvate from D-glyceraldehyde 3-phosphate: step 1/5.</text>
</comment>
<evidence type="ECO:0000256" key="18">
    <source>
        <dbReference type="ARBA" id="ARBA00031890"/>
    </source>
</evidence>
<evidence type="ECO:0000256" key="8">
    <source>
        <dbReference type="ARBA" id="ARBA00022490"/>
    </source>
</evidence>
<dbReference type="Pfam" id="PF00044">
    <property type="entry name" value="Gp_dh_N"/>
    <property type="match status" value="1"/>
</dbReference>
<keyword evidence="17" id="KW-0539">Nucleus</keyword>
<evidence type="ECO:0000256" key="21">
    <source>
        <dbReference type="ARBA" id="ARBA00048005"/>
    </source>
</evidence>
<dbReference type="PRINTS" id="PR00078">
    <property type="entry name" value="G3PDHDRGNASE"/>
</dbReference>
<dbReference type="PIRSF" id="PIRSF000149">
    <property type="entry name" value="GAP_DH"/>
    <property type="match status" value="1"/>
</dbReference>
<evidence type="ECO:0000259" key="29">
    <source>
        <dbReference type="SMART" id="SM00846"/>
    </source>
</evidence>
<dbReference type="CDD" id="cd18126">
    <property type="entry name" value="GAPDH_I_C"/>
    <property type="match status" value="1"/>
</dbReference>
<evidence type="ECO:0000256" key="4">
    <source>
        <dbReference type="ARBA" id="ARBA00004869"/>
    </source>
</evidence>
<keyword evidence="14 24" id="KW-0520">NAD</keyword>
<feature type="region of interest" description="Disordered" evidence="27">
    <location>
        <begin position="37"/>
        <end position="64"/>
    </location>
</feature>
<dbReference type="EMBL" id="CAJHUB010000764">
    <property type="protein sequence ID" value="CAD7687914.1"/>
    <property type="molecule type" value="Genomic_DNA"/>
</dbReference>
<evidence type="ECO:0000256" key="22">
    <source>
        <dbReference type="PIRSR" id="PIRSR000149-1"/>
    </source>
</evidence>
<keyword evidence="8" id="KW-0963">Cytoplasm</keyword>
<feature type="site" description="Activates thiol group during catalysis" evidence="25">
    <location>
        <position position="224"/>
    </location>
</feature>
<dbReference type="GO" id="GO:0005856">
    <property type="term" value="C:cytoskeleton"/>
    <property type="evidence" value="ECO:0007669"/>
    <property type="project" value="UniProtKB-SubCell"/>
</dbReference>
<dbReference type="GO" id="GO:0005829">
    <property type="term" value="C:cytosol"/>
    <property type="evidence" value="ECO:0007669"/>
    <property type="project" value="UniProtKB-SubCell"/>
</dbReference>
<comment type="subcellular location">
    <subcellularLocation>
        <location evidence="2">Cytoplasm</location>
        <location evidence="2">Cytoskeleton</location>
    </subcellularLocation>
    <subcellularLocation>
        <location evidence="3">Cytoplasm</location>
        <location evidence="3">Cytosol</location>
    </subcellularLocation>
    <subcellularLocation>
        <location evidence="1">Nucleus</location>
    </subcellularLocation>
</comment>
<keyword evidence="31" id="KW-1185">Reference proteome</keyword>
<dbReference type="InterPro" id="IPR020830">
    <property type="entry name" value="GlycerAld_3-P_DH_AS"/>
</dbReference>
<accession>A0A811ZGU8</accession>
<dbReference type="Gene3D" id="3.30.360.10">
    <property type="entry name" value="Dihydrodipicolinate Reductase, domain 2"/>
    <property type="match status" value="1"/>
</dbReference>
<evidence type="ECO:0000256" key="3">
    <source>
        <dbReference type="ARBA" id="ARBA00004514"/>
    </source>
</evidence>
<keyword evidence="15" id="KW-0324">Glycolysis</keyword>
<reference evidence="30" key="1">
    <citation type="submission" date="2020-12" db="EMBL/GenBank/DDBJ databases">
        <authorList>
            <consortium name="Molecular Ecology Group"/>
        </authorList>
    </citation>
    <scope>NUCLEOTIDE SEQUENCE</scope>
    <source>
        <strain evidence="30">TBG_1078</strain>
    </source>
</reference>
<comment type="caution">
    <text evidence="30">The sequence shown here is derived from an EMBL/GenBank/DDBJ whole genome shotgun (WGS) entry which is preliminary data.</text>
</comment>
<evidence type="ECO:0000256" key="10">
    <source>
        <dbReference type="ARBA" id="ARBA00022703"/>
    </source>
</evidence>
<dbReference type="GO" id="GO:0006417">
    <property type="term" value="P:regulation of translation"/>
    <property type="evidence" value="ECO:0007669"/>
    <property type="project" value="UniProtKB-KW"/>
</dbReference>
<dbReference type="GO" id="GO:0006915">
    <property type="term" value="P:apoptotic process"/>
    <property type="evidence" value="ECO:0007669"/>
    <property type="project" value="UniProtKB-KW"/>
</dbReference>
<keyword evidence="9" id="KW-0808">Transferase</keyword>
<comment type="catalytic activity">
    <reaction evidence="21">
        <text>S-nitroso-L-cysteinyl-[GAPDH] + L-cysteinyl-[protein] = L-cysteinyl-[GAPDH] + S-nitroso-L-cysteinyl-[protein]</text>
        <dbReference type="Rhea" id="RHEA:66684"/>
        <dbReference type="Rhea" id="RHEA-COMP:10131"/>
        <dbReference type="Rhea" id="RHEA-COMP:17089"/>
        <dbReference type="Rhea" id="RHEA-COMP:17090"/>
        <dbReference type="Rhea" id="RHEA-COMP:17091"/>
        <dbReference type="ChEBI" id="CHEBI:29950"/>
        <dbReference type="ChEBI" id="CHEBI:149494"/>
    </reaction>
    <physiologicalReaction direction="left-to-right" evidence="21">
        <dbReference type="Rhea" id="RHEA:66685"/>
    </physiologicalReaction>
</comment>
<evidence type="ECO:0000256" key="1">
    <source>
        <dbReference type="ARBA" id="ARBA00004123"/>
    </source>
</evidence>
<keyword evidence="28" id="KW-0732">Signal</keyword>
<dbReference type="Proteomes" id="UP000645828">
    <property type="component" value="Unassembled WGS sequence"/>
</dbReference>
<keyword evidence="12" id="KW-0810">Translation regulation</keyword>
<keyword evidence="16" id="KW-0206">Cytoskeleton</keyword>
<evidence type="ECO:0000256" key="2">
    <source>
        <dbReference type="ARBA" id="ARBA00004245"/>
    </source>
</evidence>
<dbReference type="GO" id="GO:0051287">
    <property type="term" value="F:NAD binding"/>
    <property type="evidence" value="ECO:0007669"/>
    <property type="project" value="InterPro"/>
</dbReference>
<evidence type="ECO:0000256" key="24">
    <source>
        <dbReference type="PIRSR" id="PIRSR000149-3"/>
    </source>
</evidence>
<evidence type="ECO:0000313" key="31">
    <source>
        <dbReference type="Proteomes" id="UP000645828"/>
    </source>
</evidence>
<evidence type="ECO:0000256" key="20">
    <source>
        <dbReference type="ARBA" id="ARBA00047698"/>
    </source>
</evidence>
<evidence type="ECO:0000256" key="26">
    <source>
        <dbReference type="RuleBase" id="RU000397"/>
    </source>
</evidence>
<dbReference type="FunFam" id="3.30.360.10:FF:000001">
    <property type="entry name" value="Glyceraldehyde-3-phosphate dehydrogenase"/>
    <property type="match status" value="1"/>
</dbReference>
<evidence type="ECO:0000256" key="7">
    <source>
        <dbReference type="ARBA" id="ARBA00021022"/>
    </source>
</evidence>
<evidence type="ECO:0000256" key="13">
    <source>
        <dbReference type="ARBA" id="ARBA00023002"/>
    </source>
</evidence>
<evidence type="ECO:0000313" key="30">
    <source>
        <dbReference type="EMBL" id="CAD7687914.1"/>
    </source>
</evidence>
<protein>
    <recommendedName>
        <fullName evidence="7">Glyceraldehyde-3-phosphate dehydrogenase</fullName>
        <ecNumber evidence="6">1.2.1.12</ecNumber>
    </recommendedName>
    <alternativeName>
        <fullName evidence="18">Peptidyl-cysteine S-nitrosylase GAPDH</fullName>
    </alternativeName>
</protein>
<dbReference type="InterPro" id="IPR020831">
    <property type="entry name" value="GlycerAld/Erythrose_P_DH"/>
</dbReference>
<dbReference type="GO" id="GO:0016740">
    <property type="term" value="F:transferase activity"/>
    <property type="evidence" value="ECO:0007669"/>
    <property type="project" value="UniProtKB-KW"/>
</dbReference>
<feature type="binding site" evidence="23">
    <location>
        <position position="279"/>
    </location>
    <ligand>
        <name>D-glyceraldehyde 3-phosphate</name>
        <dbReference type="ChEBI" id="CHEBI:59776"/>
    </ligand>
</feature>
<keyword evidence="13" id="KW-0560">Oxidoreductase</keyword>
<comment type="catalytic activity">
    <reaction evidence="20">
        <text>D-glyceraldehyde 3-phosphate + phosphate + NAD(+) = (2R)-3-phospho-glyceroyl phosphate + NADH + H(+)</text>
        <dbReference type="Rhea" id="RHEA:10300"/>
        <dbReference type="ChEBI" id="CHEBI:15378"/>
        <dbReference type="ChEBI" id="CHEBI:43474"/>
        <dbReference type="ChEBI" id="CHEBI:57540"/>
        <dbReference type="ChEBI" id="CHEBI:57604"/>
        <dbReference type="ChEBI" id="CHEBI:57945"/>
        <dbReference type="ChEBI" id="CHEBI:59776"/>
        <dbReference type="EC" id="1.2.1.12"/>
    </reaction>
</comment>
<feature type="binding site" evidence="24">
    <location>
        <position position="361"/>
    </location>
    <ligand>
        <name>NAD(+)</name>
        <dbReference type="ChEBI" id="CHEBI:57540"/>
    </ligand>
</feature>
<organism evidence="30 31">
    <name type="scientific">Nyctereutes procyonoides</name>
    <name type="common">Raccoon dog</name>
    <name type="synonym">Canis procyonoides</name>
    <dbReference type="NCBI Taxonomy" id="34880"/>
    <lineage>
        <taxon>Eukaryota</taxon>
        <taxon>Metazoa</taxon>
        <taxon>Chordata</taxon>
        <taxon>Craniata</taxon>
        <taxon>Vertebrata</taxon>
        <taxon>Euteleostomi</taxon>
        <taxon>Mammalia</taxon>
        <taxon>Eutheria</taxon>
        <taxon>Laurasiatheria</taxon>
        <taxon>Carnivora</taxon>
        <taxon>Caniformia</taxon>
        <taxon>Canidae</taxon>
        <taxon>Nyctereutes</taxon>
    </lineage>
</organism>
<evidence type="ECO:0000256" key="12">
    <source>
        <dbReference type="ARBA" id="ARBA00022845"/>
    </source>
</evidence>
<feature type="domain" description="Glyceraldehyde 3-phosphate dehydrogenase NAD(P) binding" evidence="29">
    <location>
        <begin position="69"/>
        <end position="197"/>
    </location>
</feature>
<feature type="binding site" evidence="24">
    <location>
        <position position="167"/>
    </location>
    <ligand>
        <name>NAD(+)</name>
        <dbReference type="ChEBI" id="CHEBI:57540"/>
    </ligand>
</feature>
<dbReference type="GO" id="GO:0006096">
    <property type="term" value="P:glycolytic process"/>
    <property type="evidence" value="ECO:0007669"/>
    <property type="project" value="UniProtKB-KW"/>
</dbReference>
<evidence type="ECO:0000256" key="9">
    <source>
        <dbReference type="ARBA" id="ARBA00022679"/>
    </source>
</evidence>
<evidence type="ECO:0000256" key="28">
    <source>
        <dbReference type="SAM" id="SignalP"/>
    </source>
</evidence>
<evidence type="ECO:0000256" key="17">
    <source>
        <dbReference type="ARBA" id="ARBA00023242"/>
    </source>
</evidence>
<feature type="binding site" evidence="24">
    <location>
        <position position="100"/>
    </location>
    <ligand>
        <name>NAD(+)</name>
        <dbReference type="ChEBI" id="CHEBI:57540"/>
    </ligand>
</feature>
<dbReference type="InterPro" id="IPR020829">
    <property type="entry name" value="GlycerAld_3-P_DH_cat"/>
</dbReference>
<gene>
    <name evidence="30" type="ORF">NYPRO_LOCUS20708</name>
</gene>
<dbReference type="AlphaFoldDB" id="A0A811ZGU8"/>
<dbReference type="PANTHER" id="PTHR10836:SF111">
    <property type="entry name" value="GLYCERALDEHYDE-3-PHOSPHATE DEHYDROGENASE"/>
    <property type="match status" value="1"/>
</dbReference>
<comment type="subunit">
    <text evidence="19">Homotetramer. Interacts with TPPP; the interaction is direct. Interacts (when S-nitrosylated) with SIAH1; leading to nuclear translocation. Interacts with RILPL1/GOSPEL, leading to prevent the interaction between GAPDH and SIAH1 and prevent nuclear translocation. Interacts with CHP1; the interaction increases the binding of CHP1 with microtubules. Associates with microtubules. Interacts with EIF1AD, USP25, PRKCI and WARS1. Interacts with phosphorylated RPL13A; inhibited by oxidatively-modified low-densitity lipoprotein (LDL(ox)). Component of the GAIT complex. Interacts with FKBP6; leading to inhibit GAPDH catalytic activity. Interacts with TRAF2, promoting TRAF2 ubiquitination. Interacts with TRAF3, promoting TRAF3 ubiquitination.</text>
</comment>
<evidence type="ECO:0000256" key="23">
    <source>
        <dbReference type="PIRSR" id="PIRSR000149-2"/>
    </source>
</evidence>